<keyword evidence="2" id="KW-0812">Transmembrane</keyword>
<organism evidence="3 4">
    <name type="scientific">Octopus vulgaris</name>
    <name type="common">Common octopus</name>
    <dbReference type="NCBI Taxonomy" id="6645"/>
    <lineage>
        <taxon>Eukaryota</taxon>
        <taxon>Metazoa</taxon>
        <taxon>Spiralia</taxon>
        <taxon>Lophotrochozoa</taxon>
        <taxon>Mollusca</taxon>
        <taxon>Cephalopoda</taxon>
        <taxon>Coleoidea</taxon>
        <taxon>Octopodiformes</taxon>
        <taxon>Octopoda</taxon>
        <taxon>Incirrata</taxon>
        <taxon>Octopodidae</taxon>
        <taxon>Octopus</taxon>
    </lineage>
</organism>
<dbReference type="AlphaFoldDB" id="A0AA36AL21"/>
<evidence type="ECO:0008006" key="5">
    <source>
        <dbReference type="Google" id="ProtNLM"/>
    </source>
</evidence>
<protein>
    <recommendedName>
        <fullName evidence="5">Protein quiver</fullName>
    </recommendedName>
</protein>
<reference evidence="3" key="1">
    <citation type="submission" date="2023-08" db="EMBL/GenBank/DDBJ databases">
        <authorList>
            <person name="Alioto T."/>
            <person name="Alioto T."/>
            <person name="Gomez Garrido J."/>
        </authorList>
    </citation>
    <scope>NUCLEOTIDE SEQUENCE</scope>
</reference>
<gene>
    <name evidence="3" type="ORF">OCTVUL_1B016277</name>
</gene>
<accession>A0AA36AL21</accession>
<feature type="transmembrane region" description="Helical" evidence="2">
    <location>
        <begin position="479"/>
        <end position="501"/>
    </location>
</feature>
<dbReference type="Proteomes" id="UP001162480">
    <property type="component" value="Chromosome 2"/>
</dbReference>
<feature type="compositionally biased region" description="Polar residues" evidence="1">
    <location>
        <begin position="36"/>
        <end position="47"/>
    </location>
</feature>
<sequence length="504" mass="57557">MFLETKRKTKSVYQIACPMVNLEARPPGKSQPGIEKSSTGTNSSPNTDMDGHLNGKSPNSSPPSSPPQPPQKEKCKRNKWTREEYKEVIYAYYYALGRPSQERHTANSYSIWRTRNQDSRPYLDENKLANVRRNILRNNRLTDSEISAIKHATENNINIRHKGNEESDEQYSPPRGLIERLPSDQSTQRPEDTRNSIVPVKDSQENKKTTVTEDLAFAEEHRESMAEMRQKILNTLEVVRHTKMGATLCYECSTKFLTNKKDNKNCPINDYVKNIAVNKCNGICIYRTNTEHPETYFRSCSTLHSLPKDIPDSGCYSYGDNVFCFCNKDNCNGAPIGDKLNQTVEELPFPDKSNENGNFTKQCFSCQSVLGNGQKNENCPADGKLKKLGSIYRENCTGVCLTRTIVQHDGVVARGCSKHIYKFPKLLPEEGCYKYYMDVICFCRKHLCNRMAMGTPKTKKELDYLELEKKKNSSAVRKLPVPLFTFIWLHLLIGIILDYHLGQQ</sequence>
<feature type="compositionally biased region" description="Basic and acidic residues" evidence="1">
    <location>
        <begin position="202"/>
        <end position="211"/>
    </location>
</feature>
<keyword evidence="2" id="KW-1133">Transmembrane helix</keyword>
<evidence type="ECO:0000313" key="3">
    <source>
        <dbReference type="EMBL" id="CAI9718111.1"/>
    </source>
</evidence>
<feature type="region of interest" description="Disordered" evidence="1">
    <location>
        <begin position="1"/>
        <end position="79"/>
    </location>
</feature>
<keyword evidence="2" id="KW-0472">Membrane</keyword>
<evidence type="ECO:0000256" key="1">
    <source>
        <dbReference type="SAM" id="MobiDB-lite"/>
    </source>
</evidence>
<proteinExistence type="predicted"/>
<evidence type="ECO:0000256" key="2">
    <source>
        <dbReference type="SAM" id="Phobius"/>
    </source>
</evidence>
<evidence type="ECO:0000313" key="4">
    <source>
        <dbReference type="Proteomes" id="UP001162480"/>
    </source>
</evidence>
<name>A0AA36AL21_OCTVU</name>
<feature type="region of interest" description="Disordered" evidence="1">
    <location>
        <begin position="157"/>
        <end position="212"/>
    </location>
</feature>
<feature type="compositionally biased region" description="Pro residues" evidence="1">
    <location>
        <begin position="60"/>
        <end position="70"/>
    </location>
</feature>
<dbReference type="EMBL" id="OX597815">
    <property type="protein sequence ID" value="CAI9718111.1"/>
    <property type="molecule type" value="Genomic_DNA"/>
</dbReference>
<keyword evidence="4" id="KW-1185">Reference proteome</keyword>